<keyword evidence="7 15" id="KW-0548">Nucleotidyltransferase</keyword>
<keyword evidence="20" id="KW-1185">Reference proteome</keyword>
<protein>
    <recommendedName>
        <fullName evidence="15">Riboflavin biosynthesis protein</fullName>
    </recommendedName>
    <domain>
        <recommendedName>
            <fullName evidence="15">Riboflavin kinase</fullName>
            <ecNumber evidence="15">2.7.1.26</ecNumber>
        </recommendedName>
        <alternativeName>
            <fullName evidence="15">Flavokinase</fullName>
        </alternativeName>
    </domain>
    <domain>
        <recommendedName>
            <fullName evidence="15">FMN adenylyltransferase</fullName>
            <ecNumber evidence="15">2.7.7.2</ecNumber>
        </recommendedName>
        <alternativeName>
            <fullName evidence="15">FAD pyrophosphorylase</fullName>
        </alternativeName>
        <alternativeName>
            <fullName evidence="15">FAD synthase</fullName>
        </alternativeName>
    </domain>
</protein>
<dbReference type="Pfam" id="PF06574">
    <property type="entry name" value="FAD_syn"/>
    <property type="match status" value="1"/>
</dbReference>
<evidence type="ECO:0000256" key="6">
    <source>
        <dbReference type="ARBA" id="ARBA00022679"/>
    </source>
</evidence>
<dbReference type="Pfam" id="PF01687">
    <property type="entry name" value="Flavokinase"/>
    <property type="match status" value="1"/>
</dbReference>
<comment type="function">
    <text evidence="1">Catalyzes the phosphorylation of riboflavin to FMN followed by the adenylation of FMN to FAD.</text>
</comment>
<evidence type="ECO:0000256" key="12">
    <source>
        <dbReference type="ARBA" id="ARBA00023268"/>
    </source>
</evidence>
<evidence type="ECO:0000313" key="17">
    <source>
        <dbReference type="EMBL" id="AMS06988.1"/>
    </source>
</evidence>
<dbReference type="Proteomes" id="UP000075221">
    <property type="component" value="Chromosome"/>
</dbReference>
<dbReference type="SUPFAM" id="SSF82114">
    <property type="entry name" value="Riboflavin kinase-like"/>
    <property type="match status" value="1"/>
</dbReference>
<accession>A0AAC9FCL4</accession>
<evidence type="ECO:0000256" key="4">
    <source>
        <dbReference type="ARBA" id="ARBA00022630"/>
    </source>
</evidence>
<feature type="domain" description="Riboflavin kinase" evidence="16">
    <location>
        <begin position="172"/>
        <end position="302"/>
    </location>
</feature>
<dbReference type="Gene3D" id="2.40.30.30">
    <property type="entry name" value="Riboflavin kinase-like"/>
    <property type="match status" value="1"/>
</dbReference>
<reference evidence="17 19" key="2">
    <citation type="submission" date="2016-02" db="EMBL/GenBank/DDBJ databases">
        <title>Complete Genome Sequence of Propionibacterium acidipropionici ATCC 55737.</title>
        <authorList>
            <person name="Luna Flores C.H."/>
            <person name="Nielsen L.K."/>
            <person name="Marcellin E."/>
        </authorList>
    </citation>
    <scope>NUCLEOTIDE SEQUENCE [LARGE SCALE GENOMIC DNA]</scope>
    <source>
        <strain evidence="17 19">ATCC 55737</strain>
    </source>
</reference>
<dbReference type="FunFam" id="3.40.50.620:FF:000021">
    <property type="entry name" value="Riboflavin biosynthesis protein"/>
    <property type="match status" value="1"/>
</dbReference>
<dbReference type="GO" id="GO:0008531">
    <property type="term" value="F:riboflavin kinase activity"/>
    <property type="evidence" value="ECO:0007669"/>
    <property type="project" value="UniProtKB-UniRule"/>
</dbReference>
<dbReference type="EMBL" id="CP014352">
    <property type="protein sequence ID" value="AMS06988.1"/>
    <property type="molecule type" value="Genomic_DNA"/>
</dbReference>
<reference evidence="18 20" key="1">
    <citation type="journal article" date="2016" name="Plant Dis.">
        <title>Improved production of propionic acid using genome shuffling.</title>
        <authorList>
            <person name="Luna-Flores C.H."/>
            <person name="Palfreyman R.W."/>
            <person name="Kromer J.O."/>
            <person name="Nielsen L.K."/>
            <person name="Marcellin E."/>
        </authorList>
    </citation>
    <scope>NUCLEOTIDE SEQUENCE [LARGE SCALE GENOMIC DNA]</scope>
    <source>
        <strain evidence="18 20">F3E8</strain>
    </source>
</reference>
<dbReference type="CDD" id="cd02064">
    <property type="entry name" value="FAD_synthetase_N"/>
    <property type="match status" value="1"/>
</dbReference>
<dbReference type="InterPro" id="IPR023465">
    <property type="entry name" value="Riboflavin_kinase_dom_sf"/>
</dbReference>
<dbReference type="FunFam" id="2.40.30.30:FF:000003">
    <property type="entry name" value="Riboflavin biosynthesis protein"/>
    <property type="match status" value="1"/>
</dbReference>
<comment type="pathway">
    <text evidence="2 15">Cofactor biosynthesis; FAD biosynthesis; FAD from FMN: step 1/1.</text>
</comment>
<name>A0AAC9FCL4_9ACTN</name>
<dbReference type="Proteomes" id="UP000178666">
    <property type="component" value="Chromosome"/>
</dbReference>
<comment type="pathway">
    <text evidence="3 15">Cofactor biosynthesis; FMN biosynthesis; FMN from riboflavin (ATP route): step 1/1.</text>
</comment>
<gene>
    <name evidence="18" type="ORF">A8L58_05680</name>
    <name evidence="17" type="ORF">AXH35_04215</name>
</gene>
<dbReference type="InterPro" id="IPR014729">
    <property type="entry name" value="Rossmann-like_a/b/a_fold"/>
</dbReference>
<comment type="catalytic activity">
    <reaction evidence="14 15">
        <text>FMN + ATP + H(+) = FAD + diphosphate</text>
        <dbReference type="Rhea" id="RHEA:17237"/>
        <dbReference type="ChEBI" id="CHEBI:15378"/>
        <dbReference type="ChEBI" id="CHEBI:30616"/>
        <dbReference type="ChEBI" id="CHEBI:33019"/>
        <dbReference type="ChEBI" id="CHEBI:57692"/>
        <dbReference type="ChEBI" id="CHEBI:58210"/>
        <dbReference type="EC" id="2.7.7.2"/>
    </reaction>
</comment>
<keyword evidence="10 15" id="KW-0274">FAD</keyword>
<evidence type="ECO:0000313" key="19">
    <source>
        <dbReference type="Proteomes" id="UP000075221"/>
    </source>
</evidence>
<evidence type="ECO:0000256" key="7">
    <source>
        <dbReference type="ARBA" id="ARBA00022695"/>
    </source>
</evidence>
<evidence type="ECO:0000256" key="14">
    <source>
        <dbReference type="ARBA" id="ARBA00049494"/>
    </source>
</evidence>
<evidence type="ECO:0000256" key="13">
    <source>
        <dbReference type="ARBA" id="ARBA00047880"/>
    </source>
</evidence>
<evidence type="ECO:0000256" key="9">
    <source>
        <dbReference type="ARBA" id="ARBA00022777"/>
    </source>
</evidence>
<evidence type="ECO:0000259" key="16">
    <source>
        <dbReference type="SMART" id="SM00904"/>
    </source>
</evidence>
<dbReference type="EMBL" id="CP015970">
    <property type="protein sequence ID" value="AOZ48173.1"/>
    <property type="molecule type" value="Genomic_DNA"/>
</dbReference>
<sequence>MNTPATPDRSTVVIGNFDGVHRGHREVIERARALDPDLPLVVVTFWPHPASVLTPGREPLLLCSLERRIELLEQAGASQVRVVRFTRELANWSPERFVERVINPLNPAHVVVGRNFRFGHRALGTPETLARMGEGRFDVNSLQLLHVKGSSTSSTLIRAAIAEGKMRQAADHLGRDFDVHQVVVMGDQRGRELGFPTANLVLGAQYAVPADGVYAGWLTPESGPEAGVRLPAAISVGSNPTFDGLEQRIESYVLDRTDLDLYGVEITVEFVDRLRGQVKYEGREPLIRQMSRDVEACRDVLADGPGL</sequence>
<dbReference type="AlphaFoldDB" id="A0AAC9FCL4"/>
<evidence type="ECO:0000256" key="3">
    <source>
        <dbReference type="ARBA" id="ARBA00005201"/>
    </source>
</evidence>
<dbReference type="InterPro" id="IPR015864">
    <property type="entry name" value="FAD_synthase"/>
</dbReference>
<keyword evidence="12" id="KW-0511">Multifunctional enzyme</keyword>
<dbReference type="InterPro" id="IPR002606">
    <property type="entry name" value="Riboflavin_kinase_bac"/>
</dbReference>
<keyword evidence="11 15" id="KW-0067">ATP-binding</keyword>
<evidence type="ECO:0000256" key="1">
    <source>
        <dbReference type="ARBA" id="ARBA00002121"/>
    </source>
</evidence>
<proteinExistence type="inferred from homology"/>
<dbReference type="Gene3D" id="3.40.50.620">
    <property type="entry name" value="HUPs"/>
    <property type="match status" value="1"/>
</dbReference>
<evidence type="ECO:0000313" key="18">
    <source>
        <dbReference type="EMBL" id="AOZ48173.1"/>
    </source>
</evidence>
<dbReference type="PIRSF" id="PIRSF004491">
    <property type="entry name" value="FAD_Synth"/>
    <property type="match status" value="1"/>
</dbReference>
<dbReference type="GO" id="GO:0009231">
    <property type="term" value="P:riboflavin biosynthetic process"/>
    <property type="evidence" value="ECO:0007669"/>
    <property type="project" value="InterPro"/>
</dbReference>
<dbReference type="InterPro" id="IPR015865">
    <property type="entry name" value="Riboflavin_kinase_bac/euk"/>
</dbReference>
<dbReference type="InterPro" id="IPR023468">
    <property type="entry name" value="Riboflavin_kinase"/>
</dbReference>
<evidence type="ECO:0000256" key="11">
    <source>
        <dbReference type="ARBA" id="ARBA00022840"/>
    </source>
</evidence>
<keyword evidence="5 15" id="KW-0288">FMN</keyword>
<dbReference type="GO" id="GO:0006747">
    <property type="term" value="P:FAD biosynthetic process"/>
    <property type="evidence" value="ECO:0007669"/>
    <property type="project" value="UniProtKB-UniRule"/>
</dbReference>
<organism evidence="17 19">
    <name type="scientific">Acidipropionibacterium acidipropionici</name>
    <dbReference type="NCBI Taxonomy" id="1748"/>
    <lineage>
        <taxon>Bacteria</taxon>
        <taxon>Bacillati</taxon>
        <taxon>Actinomycetota</taxon>
        <taxon>Actinomycetes</taxon>
        <taxon>Propionibacteriales</taxon>
        <taxon>Propionibacteriaceae</taxon>
        <taxon>Acidipropionibacterium</taxon>
    </lineage>
</organism>
<keyword evidence="6 15" id="KW-0808">Transferase</keyword>
<dbReference type="NCBIfam" id="NF004160">
    <property type="entry name" value="PRK05627.1-3"/>
    <property type="match status" value="1"/>
</dbReference>
<dbReference type="NCBIfam" id="TIGR00083">
    <property type="entry name" value="ribF"/>
    <property type="match status" value="1"/>
</dbReference>
<dbReference type="NCBIfam" id="TIGR00125">
    <property type="entry name" value="cyt_tran_rel"/>
    <property type="match status" value="1"/>
</dbReference>
<dbReference type="EC" id="2.7.1.26" evidence="15"/>
<evidence type="ECO:0000256" key="8">
    <source>
        <dbReference type="ARBA" id="ARBA00022741"/>
    </source>
</evidence>
<dbReference type="InterPro" id="IPR004821">
    <property type="entry name" value="Cyt_trans-like"/>
</dbReference>
<dbReference type="EC" id="2.7.7.2" evidence="15"/>
<dbReference type="PANTHER" id="PTHR22749:SF6">
    <property type="entry name" value="RIBOFLAVIN KINASE"/>
    <property type="match status" value="1"/>
</dbReference>
<keyword evidence="4 15" id="KW-0285">Flavoprotein</keyword>
<dbReference type="SMART" id="SM00904">
    <property type="entry name" value="Flavokinase"/>
    <property type="match status" value="1"/>
</dbReference>
<evidence type="ECO:0000256" key="2">
    <source>
        <dbReference type="ARBA" id="ARBA00004726"/>
    </source>
</evidence>
<comment type="catalytic activity">
    <reaction evidence="13 15">
        <text>riboflavin + ATP = FMN + ADP + H(+)</text>
        <dbReference type="Rhea" id="RHEA:14357"/>
        <dbReference type="ChEBI" id="CHEBI:15378"/>
        <dbReference type="ChEBI" id="CHEBI:30616"/>
        <dbReference type="ChEBI" id="CHEBI:57986"/>
        <dbReference type="ChEBI" id="CHEBI:58210"/>
        <dbReference type="ChEBI" id="CHEBI:456216"/>
        <dbReference type="EC" id="2.7.1.26"/>
    </reaction>
</comment>
<keyword evidence="9 15" id="KW-0418">Kinase</keyword>
<dbReference type="SUPFAM" id="SSF52374">
    <property type="entry name" value="Nucleotidylyl transferase"/>
    <property type="match status" value="1"/>
</dbReference>
<evidence type="ECO:0000256" key="5">
    <source>
        <dbReference type="ARBA" id="ARBA00022643"/>
    </source>
</evidence>
<keyword evidence="8 15" id="KW-0547">Nucleotide-binding</keyword>
<dbReference type="GO" id="GO:0003919">
    <property type="term" value="F:FMN adenylyltransferase activity"/>
    <property type="evidence" value="ECO:0007669"/>
    <property type="project" value="UniProtKB-UniRule"/>
</dbReference>
<evidence type="ECO:0000313" key="20">
    <source>
        <dbReference type="Proteomes" id="UP000178666"/>
    </source>
</evidence>
<dbReference type="PANTHER" id="PTHR22749">
    <property type="entry name" value="RIBOFLAVIN KINASE/FMN ADENYLYLTRANSFERASE"/>
    <property type="match status" value="1"/>
</dbReference>
<dbReference type="GO" id="GO:0009398">
    <property type="term" value="P:FMN biosynthetic process"/>
    <property type="evidence" value="ECO:0007669"/>
    <property type="project" value="UniProtKB-UniRule"/>
</dbReference>
<evidence type="ECO:0000256" key="10">
    <source>
        <dbReference type="ARBA" id="ARBA00022827"/>
    </source>
</evidence>
<comment type="similarity">
    <text evidence="15">Belongs to the ribF family.</text>
</comment>
<evidence type="ECO:0000256" key="15">
    <source>
        <dbReference type="PIRNR" id="PIRNR004491"/>
    </source>
</evidence>
<dbReference type="GO" id="GO:0005524">
    <property type="term" value="F:ATP binding"/>
    <property type="evidence" value="ECO:0007669"/>
    <property type="project" value="UniProtKB-UniRule"/>
</dbReference>